<dbReference type="Gene3D" id="3.30.565.10">
    <property type="entry name" value="Histidine kinase-like ATPase, C-terminal domain"/>
    <property type="match status" value="1"/>
</dbReference>
<keyword evidence="5" id="KW-0418">Kinase</keyword>
<dbReference type="Gene3D" id="3.30.450.20">
    <property type="entry name" value="PAS domain"/>
    <property type="match status" value="1"/>
</dbReference>
<dbReference type="InterPro" id="IPR004358">
    <property type="entry name" value="Sig_transdc_His_kin-like_C"/>
</dbReference>
<dbReference type="Gene3D" id="3.40.50.2300">
    <property type="match status" value="2"/>
</dbReference>
<dbReference type="InterPro" id="IPR001789">
    <property type="entry name" value="Sig_transdc_resp-reg_receiver"/>
</dbReference>
<dbReference type="PRINTS" id="PR00344">
    <property type="entry name" value="BCTRLSENSOR"/>
</dbReference>
<evidence type="ECO:0000259" key="9">
    <source>
        <dbReference type="PROSITE" id="PS50110"/>
    </source>
</evidence>
<dbReference type="SUPFAM" id="SSF47384">
    <property type="entry name" value="Homodimeric domain of signal transducing histidine kinase"/>
    <property type="match status" value="1"/>
</dbReference>
<dbReference type="SMART" id="SM00448">
    <property type="entry name" value="REC"/>
    <property type="match status" value="2"/>
</dbReference>
<dbReference type="EC" id="2.7.13.3" evidence="2"/>
<dbReference type="SUPFAM" id="SSF55785">
    <property type="entry name" value="PYP-like sensor domain (PAS domain)"/>
    <property type="match status" value="1"/>
</dbReference>
<dbReference type="Pfam" id="PF00512">
    <property type="entry name" value="HisKA"/>
    <property type="match status" value="1"/>
</dbReference>
<dbReference type="NCBIfam" id="TIGR00229">
    <property type="entry name" value="sensory_box"/>
    <property type="match status" value="1"/>
</dbReference>
<dbReference type="CDD" id="cd00130">
    <property type="entry name" value="PAS"/>
    <property type="match status" value="1"/>
</dbReference>
<proteinExistence type="predicted"/>
<protein>
    <recommendedName>
        <fullName evidence="2">histidine kinase</fullName>
        <ecNumber evidence="2">2.7.13.3</ecNumber>
    </recommendedName>
</protein>
<feature type="domain" description="Histidine kinase" evidence="8">
    <location>
        <begin position="300"/>
        <end position="515"/>
    </location>
</feature>
<evidence type="ECO:0000256" key="7">
    <source>
        <dbReference type="PROSITE-ProRule" id="PRU00169"/>
    </source>
</evidence>
<dbReference type="PANTHER" id="PTHR43047:SF64">
    <property type="entry name" value="HISTIDINE KINASE CONTAINING CHEY-HOMOLOGOUS RECEIVER DOMAIN AND PAS DOMAIN-RELATED"/>
    <property type="match status" value="1"/>
</dbReference>
<dbReference type="CDD" id="cd00082">
    <property type="entry name" value="HisKA"/>
    <property type="match status" value="1"/>
</dbReference>
<dbReference type="Pfam" id="PF13426">
    <property type="entry name" value="PAS_9"/>
    <property type="match status" value="1"/>
</dbReference>
<evidence type="ECO:0000256" key="1">
    <source>
        <dbReference type="ARBA" id="ARBA00000085"/>
    </source>
</evidence>
<dbReference type="Pfam" id="PF02518">
    <property type="entry name" value="HATPase_c"/>
    <property type="match status" value="1"/>
</dbReference>
<dbReference type="InterPro" id="IPR003661">
    <property type="entry name" value="HisK_dim/P_dom"/>
</dbReference>
<accession>A0A931LYM1</accession>
<dbReference type="PANTHER" id="PTHR43047">
    <property type="entry name" value="TWO-COMPONENT HISTIDINE PROTEIN KINASE"/>
    <property type="match status" value="1"/>
</dbReference>
<keyword evidence="3 7" id="KW-0597">Phosphoprotein</keyword>
<dbReference type="InterPro" id="IPR005467">
    <property type="entry name" value="His_kinase_dom"/>
</dbReference>
<dbReference type="Gene3D" id="1.10.287.130">
    <property type="match status" value="1"/>
</dbReference>
<dbReference type="SUPFAM" id="SSF55874">
    <property type="entry name" value="ATPase domain of HSP90 chaperone/DNA topoisomerase II/histidine kinase"/>
    <property type="match status" value="1"/>
</dbReference>
<dbReference type="InterPro" id="IPR036890">
    <property type="entry name" value="HATPase_C_sf"/>
</dbReference>
<dbReference type="SMART" id="SM00388">
    <property type="entry name" value="HisKA"/>
    <property type="match status" value="1"/>
</dbReference>
<feature type="modified residue" description="4-aspartylphosphate" evidence="7">
    <location>
        <position position="588"/>
    </location>
</feature>
<dbReference type="Proteomes" id="UP000727962">
    <property type="component" value="Unassembled WGS sequence"/>
</dbReference>
<evidence type="ECO:0000256" key="3">
    <source>
        <dbReference type="ARBA" id="ARBA00022553"/>
    </source>
</evidence>
<dbReference type="Pfam" id="PF00072">
    <property type="entry name" value="Response_reg"/>
    <property type="match status" value="2"/>
</dbReference>
<organism evidence="10 11">
    <name type="scientific">Fimbriimonas ginsengisoli</name>
    <dbReference type="NCBI Taxonomy" id="1005039"/>
    <lineage>
        <taxon>Bacteria</taxon>
        <taxon>Bacillati</taxon>
        <taxon>Armatimonadota</taxon>
        <taxon>Fimbriimonadia</taxon>
        <taxon>Fimbriimonadales</taxon>
        <taxon>Fimbriimonadaceae</taxon>
        <taxon>Fimbriimonas</taxon>
    </lineage>
</organism>
<dbReference type="PROSITE" id="PS50110">
    <property type="entry name" value="RESPONSE_REGULATORY"/>
    <property type="match status" value="2"/>
</dbReference>
<feature type="modified residue" description="4-aspartylphosphate" evidence="7">
    <location>
        <position position="56"/>
    </location>
</feature>
<dbReference type="AlphaFoldDB" id="A0A931LYM1"/>
<dbReference type="SUPFAM" id="SSF52172">
    <property type="entry name" value="CheY-like"/>
    <property type="match status" value="2"/>
</dbReference>
<dbReference type="SMART" id="SM00387">
    <property type="entry name" value="HATPase_c"/>
    <property type="match status" value="1"/>
</dbReference>
<dbReference type="InterPro" id="IPR003594">
    <property type="entry name" value="HATPase_dom"/>
</dbReference>
<dbReference type="InterPro" id="IPR011006">
    <property type="entry name" value="CheY-like_superfamily"/>
</dbReference>
<dbReference type="InterPro" id="IPR036097">
    <property type="entry name" value="HisK_dim/P_sf"/>
</dbReference>
<comment type="caution">
    <text evidence="10">The sequence shown here is derived from an EMBL/GenBank/DDBJ whole genome shotgun (WGS) entry which is preliminary data.</text>
</comment>
<keyword evidence="4" id="KW-0808">Transferase</keyword>
<evidence type="ECO:0000256" key="5">
    <source>
        <dbReference type="ARBA" id="ARBA00022777"/>
    </source>
</evidence>
<evidence type="ECO:0000256" key="4">
    <source>
        <dbReference type="ARBA" id="ARBA00022679"/>
    </source>
</evidence>
<evidence type="ECO:0000256" key="2">
    <source>
        <dbReference type="ARBA" id="ARBA00012438"/>
    </source>
</evidence>
<keyword evidence="6" id="KW-0902">Two-component regulatory system</keyword>
<dbReference type="PROSITE" id="PS50109">
    <property type="entry name" value="HIS_KIN"/>
    <property type="match status" value="1"/>
</dbReference>
<feature type="domain" description="Response regulatory" evidence="9">
    <location>
        <begin position="538"/>
        <end position="655"/>
    </location>
</feature>
<dbReference type="InterPro" id="IPR035965">
    <property type="entry name" value="PAS-like_dom_sf"/>
</dbReference>
<feature type="domain" description="Response regulatory" evidence="9">
    <location>
        <begin position="6"/>
        <end position="121"/>
    </location>
</feature>
<dbReference type="GO" id="GO:0000155">
    <property type="term" value="F:phosphorelay sensor kinase activity"/>
    <property type="evidence" value="ECO:0007669"/>
    <property type="project" value="InterPro"/>
</dbReference>
<sequence length="671" mass="74122">MNAKLRILILEDQAADAELMLRELRKAGYAPDWKRVETKNDYLCQLDQGCEIILADYTLPQFTALEALELLKAREVDIPFIIVSGTIGEDKAVAVMRAGANDYVMKHSLARLAPAVERELRDAAERRERKLADAALRETAEELRLFRTLVDRSNDSIEVLDPETGRFLDVNEKGCSDLGYSRDEFLVLTVCDVDPTVDQSQFTRSVEELRKSGSLMWDGIHRRKDGSTFQVEVNLKYVQLDRDYIVSVARDITERKAAEQAIRALNADLERRVGERTAEFQHAKEEADKANLAKSDFLSRMSHELRTPLNSVLGFAQLLDLQYDDPKIKEATGSILKGGQHLLQMINEVLELSRIETGSLPVSVEPVAVAGVVREAVGLLQPIADGAGVGISFEDGVCEEVHVRADRQRLLQVFINLLSNAVKYNKPGGSVCVRCSEQADGISRIEVSDTGLGISLEDQELLFQPFQRFGDQGVEGTGLGLALSERFVKLMGGSLRLSESTAEGSTFCVDLKATKASYQKPEIVAGLFASSLASCHGKLLYVEDNISNMRLLEMFTFGFENISLIPAMQGRIGLELAREHHPDLILLDLHLPDLMGDEVLRRLKSDPATSSIPVVIVTADATARQIKALFAAGAAEYLTKPLDFKMLVAVLEEHLPRSVGMGPSVARKRSA</sequence>
<dbReference type="InterPro" id="IPR000014">
    <property type="entry name" value="PAS"/>
</dbReference>
<evidence type="ECO:0000256" key="6">
    <source>
        <dbReference type="ARBA" id="ARBA00023012"/>
    </source>
</evidence>
<dbReference type="EMBL" id="JACOSL010000054">
    <property type="protein sequence ID" value="MBI1757165.1"/>
    <property type="molecule type" value="Genomic_DNA"/>
</dbReference>
<evidence type="ECO:0000313" key="11">
    <source>
        <dbReference type="Proteomes" id="UP000727962"/>
    </source>
</evidence>
<name>A0A931LYM1_FIMGI</name>
<evidence type="ECO:0000259" key="8">
    <source>
        <dbReference type="PROSITE" id="PS50109"/>
    </source>
</evidence>
<dbReference type="CDD" id="cd00156">
    <property type="entry name" value="REC"/>
    <property type="match status" value="1"/>
</dbReference>
<reference evidence="10" key="1">
    <citation type="submission" date="2020-07" db="EMBL/GenBank/DDBJ databases">
        <title>Huge and variable diversity of episymbiotic CPR bacteria and DPANN archaea in groundwater ecosystems.</title>
        <authorList>
            <person name="He C.Y."/>
            <person name="Keren R."/>
            <person name="Whittaker M."/>
            <person name="Farag I.F."/>
            <person name="Doudna J."/>
            <person name="Cate J.H.D."/>
            <person name="Banfield J.F."/>
        </authorList>
    </citation>
    <scope>NUCLEOTIDE SEQUENCE</scope>
    <source>
        <strain evidence="10">NC_groundwater_17_Pr7_B-0.1um_64_12</strain>
    </source>
</reference>
<gene>
    <name evidence="10" type="ORF">HYR64_08680</name>
</gene>
<evidence type="ECO:0000313" key="10">
    <source>
        <dbReference type="EMBL" id="MBI1757165.1"/>
    </source>
</evidence>
<comment type="catalytic activity">
    <reaction evidence="1">
        <text>ATP + protein L-histidine = ADP + protein N-phospho-L-histidine.</text>
        <dbReference type="EC" id="2.7.13.3"/>
    </reaction>
</comment>